<comment type="catalytic activity">
    <reaction evidence="10">
        <text>O-acetyl-L-serine + hydrogen sulfide = L-cysteine + acetate</text>
        <dbReference type="Rhea" id="RHEA:14829"/>
        <dbReference type="ChEBI" id="CHEBI:29919"/>
        <dbReference type="ChEBI" id="CHEBI:30089"/>
        <dbReference type="ChEBI" id="CHEBI:35235"/>
        <dbReference type="ChEBI" id="CHEBI:58340"/>
        <dbReference type="EC" id="2.5.1.47"/>
    </reaction>
</comment>
<dbReference type="Proteomes" id="UP000747110">
    <property type="component" value="Unassembled WGS sequence"/>
</dbReference>
<dbReference type="GO" id="GO:0004124">
    <property type="term" value="F:cysteine synthase activity"/>
    <property type="evidence" value="ECO:0007669"/>
    <property type="project" value="UniProtKB-UniRule"/>
</dbReference>
<keyword evidence="16" id="KW-1185">Reference proteome</keyword>
<dbReference type="InterPro" id="IPR005856">
    <property type="entry name" value="Cys_synth"/>
</dbReference>
<keyword evidence="4 10" id="KW-0808">Transferase</keyword>
<feature type="binding site" evidence="8">
    <location>
        <position position="139"/>
    </location>
    <ligand>
        <name>pyridoxal 5'-phosphate</name>
        <dbReference type="ChEBI" id="CHEBI:597326"/>
    </ligand>
</feature>
<dbReference type="NCBIfam" id="TIGR01139">
    <property type="entry name" value="cysK"/>
    <property type="match status" value="1"/>
</dbReference>
<reference evidence="14" key="1">
    <citation type="journal article" date="2021" name="Proc. Natl. Acad. Sci. U.S.A.">
        <title>Three genomes in the algal genus Volvox reveal the fate of a haploid sex-determining region after a transition to homothallism.</title>
        <authorList>
            <person name="Yamamoto K."/>
            <person name="Hamaji T."/>
            <person name="Kawai-Toyooka H."/>
            <person name="Matsuzaki R."/>
            <person name="Takahashi F."/>
            <person name="Nishimura Y."/>
            <person name="Kawachi M."/>
            <person name="Noguchi H."/>
            <person name="Minakuchi Y."/>
            <person name="Umen J.G."/>
            <person name="Toyoda A."/>
            <person name="Nozaki H."/>
        </authorList>
    </citation>
    <scope>NUCLEOTIDE SEQUENCE</scope>
    <source>
        <strain evidence="14">NIES-3785</strain>
        <strain evidence="13">NIES-3786</strain>
    </source>
</reference>
<dbReference type="InterPro" id="IPR001926">
    <property type="entry name" value="TrpB-like_PALP"/>
</dbReference>
<evidence type="ECO:0000256" key="6">
    <source>
        <dbReference type="ARBA" id="ARBA00023192"/>
    </source>
</evidence>
<dbReference type="Pfam" id="PF00291">
    <property type="entry name" value="PALP"/>
    <property type="match status" value="1"/>
</dbReference>
<dbReference type="SUPFAM" id="SSF53686">
    <property type="entry name" value="Tryptophan synthase beta subunit-like PLP-dependent enzymes"/>
    <property type="match status" value="1"/>
</dbReference>
<accession>A0A8J4M058</accession>
<evidence type="ECO:0000256" key="5">
    <source>
        <dbReference type="ARBA" id="ARBA00022898"/>
    </source>
</evidence>
<evidence type="ECO:0000256" key="7">
    <source>
        <dbReference type="ARBA" id="ARBA00050896"/>
    </source>
</evidence>
<dbReference type="InterPro" id="IPR036052">
    <property type="entry name" value="TrpB-like_PALP_sf"/>
</dbReference>
<feature type="binding site" evidence="8">
    <location>
        <begin position="243"/>
        <end position="247"/>
    </location>
    <ligand>
        <name>pyridoxal 5'-phosphate</name>
        <dbReference type="ChEBI" id="CHEBI:597326"/>
    </ligand>
</feature>
<name>A0A8J4M058_9CHLO</name>
<evidence type="ECO:0000259" key="12">
    <source>
        <dbReference type="Pfam" id="PF00291"/>
    </source>
</evidence>
<dbReference type="FunFam" id="3.40.50.1100:FF:000002">
    <property type="entry name" value="Cysteine synthase"/>
    <property type="match status" value="1"/>
</dbReference>
<keyword evidence="3 10" id="KW-0028">Amino-acid biosynthesis</keyword>
<dbReference type="PANTHER" id="PTHR10314">
    <property type="entry name" value="CYSTATHIONINE BETA-SYNTHASE"/>
    <property type="match status" value="1"/>
</dbReference>
<dbReference type="NCBIfam" id="TIGR01136">
    <property type="entry name" value="cysKM"/>
    <property type="match status" value="1"/>
</dbReference>
<dbReference type="EC" id="2.5.1.47" evidence="10"/>
<feature type="domain" description="Tryptophan synthase beta chain-like PALP" evidence="12">
    <location>
        <begin position="72"/>
        <end position="358"/>
    </location>
</feature>
<evidence type="ECO:0000256" key="4">
    <source>
        <dbReference type="ARBA" id="ARBA00022679"/>
    </source>
</evidence>
<dbReference type="GO" id="GO:0050017">
    <property type="term" value="F:L-3-cyanoalanine synthase activity"/>
    <property type="evidence" value="ECO:0007669"/>
    <property type="project" value="UniProtKB-EC"/>
</dbReference>
<gene>
    <name evidence="13" type="ORF">Vretifemale_20993</name>
    <name evidence="14" type="ORF">Vretimale_19991</name>
</gene>
<evidence type="ECO:0000313" key="13">
    <source>
        <dbReference type="EMBL" id="GIL93580.1"/>
    </source>
</evidence>
<dbReference type="InterPro" id="IPR005859">
    <property type="entry name" value="CysK"/>
</dbReference>
<dbReference type="PROSITE" id="PS00901">
    <property type="entry name" value="CYS_SYNTHASE"/>
    <property type="match status" value="1"/>
</dbReference>
<proteinExistence type="inferred from homology"/>
<dbReference type="OrthoDB" id="10259545at2759"/>
<dbReference type="FunFam" id="3.40.50.1100:FF:000006">
    <property type="entry name" value="Cysteine synthase"/>
    <property type="match status" value="1"/>
</dbReference>
<dbReference type="GO" id="GO:0006535">
    <property type="term" value="P:cysteine biosynthetic process from serine"/>
    <property type="evidence" value="ECO:0007669"/>
    <property type="project" value="UniProtKB-UniRule"/>
</dbReference>
<dbReference type="Gene3D" id="3.40.50.1100">
    <property type="match status" value="2"/>
</dbReference>
<dbReference type="AlphaFoldDB" id="A0A8J4M058"/>
<sequence>MALSAGRARSKLVTGCSRRCGFCFSLRTFRSRGNLSVLCSAVVPEQSPTWLGRPDPLLSIPIPQHGIQPDATRLVGNTPMVFLNLVTKGCLARIAAKLESFEPCCSVKDRIALSMIERAELLGEIKPGQTILVEPTSGNTGVALAYVAAAKGYKLILTMPETMSIERRVLLKAFGAQLILTPGRLGMTGAIRKAEQLVQSTPNSFMLQQFDNPANPEIHYRTTGPEIWRDTAGRVDIFVAGVGTGGTISGVGQYLKEHKPSVQLVAVEPAESPVLSGGSPGYHQIQGIGAGFVPRNLRIDLLDEVVKVNSNEAVEMARRLAVEEGLLCGISSGAAVSAAIRLAKRVENRDKLIVTVLPSFGERYLSTVLFNSLWSYDAEEEGTMPDSWRMASGTERPATKEPRL</sequence>
<evidence type="ECO:0000256" key="9">
    <source>
        <dbReference type="PIRSR" id="PIRSR605856-51"/>
    </source>
</evidence>
<keyword evidence="5 8" id="KW-0663">Pyridoxal phosphate</keyword>
<dbReference type="GO" id="GO:0019499">
    <property type="term" value="P:cyanide metabolic process"/>
    <property type="evidence" value="ECO:0007669"/>
    <property type="project" value="UniProtKB-ARBA"/>
</dbReference>
<evidence type="ECO:0000313" key="14">
    <source>
        <dbReference type="EMBL" id="GIM17443.1"/>
    </source>
</evidence>
<evidence type="ECO:0000313" key="15">
    <source>
        <dbReference type="Proteomes" id="UP000722791"/>
    </source>
</evidence>
<evidence type="ECO:0000256" key="8">
    <source>
        <dbReference type="PIRSR" id="PIRSR605856-50"/>
    </source>
</evidence>
<feature type="binding site" evidence="8">
    <location>
        <position position="331"/>
    </location>
    <ligand>
        <name>pyridoxal 5'-phosphate</name>
        <dbReference type="ChEBI" id="CHEBI:597326"/>
    </ligand>
</feature>
<organism evidence="14 15">
    <name type="scientific">Volvox reticuliferus</name>
    <dbReference type="NCBI Taxonomy" id="1737510"/>
    <lineage>
        <taxon>Eukaryota</taxon>
        <taxon>Viridiplantae</taxon>
        <taxon>Chlorophyta</taxon>
        <taxon>core chlorophytes</taxon>
        <taxon>Chlorophyceae</taxon>
        <taxon>CS clade</taxon>
        <taxon>Chlamydomonadales</taxon>
        <taxon>Volvocaceae</taxon>
        <taxon>Volvox</taxon>
    </lineage>
</organism>
<dbReference type="EMBL" id="BNCQ01000126">
    <property type="protein sequence ID" value="GIM17443.1"/>
    <property type="molecule type" value="Genomic_DNA"/>
</dbReference>
<dbReference type="EMBL" id="BNCP01000122">
    <property type="protein sequence ID" value="GIL93580.1"/>
    <property type="molecule type" value="Genomic_DNA"/>
</dbReference>
<feature type="modified residue" description="N6-(pyridoxal phosphate)lysine" evidence="9">
    <location>
        <position position="108"/>
    </location>
</feature>
<feature type="region of interest" description="Disordered" evidence="11">
    <location>
        <begin position="384"/>
        <end position="404"/>
    </location>
</feature>
<evidence type="ECO:0000313" key="16">
    <source>
        <dbReference type="Proteomes" id="UP000747110"/>
    </source>
</evidence>
<comment type="catalytic activity">
    <reaction evidence="7">
        <text>hydrogen cyanide + L-cysteine = 3-cyano-L-alanine + hydrogen sulfide + H(+)</text>
        <dbReference type="Rhea" id="RHEA:17821"/>
        <dbReference type="ChEBI" id="CHEBI:15378"/>
        <dbReference type="ChEBI" id="CHEBI:18407"/>
        <dbReference type="ChEBI" id="CHEBI:29919"/>
        <dbReference type="ChEBI" id="CHEBI:35235"/>
        <dbReference type="ChEBI" id="CHEBI:77860"/>
        <dbReference type="EC" id="4.4.1.9"/>
    </reaction>
</comment>
<keyword evidence="6 10" id="KW-0198">Cysteine biosynthesis</keyword>
<comment type="cofactor">
    <cofactor evidence="1 8 10">
        <name>pyridoxal 5'-phosphate</name>
        <dbReference type="ChEBI" id="CHEBI:597326"/>
    </cofactor>
</comment>
<evidence type="ECO:0000256" key="3">
    <source>
        <dbReference type="ARBA" id="ARBA00022605"/>
    </source>
</evidence>
<comment type="caution">
    <text evidence="14">The sequence shown here is derived from an EMBL/GenBank/DDBJ whole genome shotgun (WGS) entry which is preliminary data.</text>
</comment>
<dbReference type="InterPro" id="IPR001216">
    <property type="entry name" value="P-phosphate_BS"/>
</dbReference>
<dbReference type="InterPro" id="IPR050214">
    <property type="entry name" value="Cys_Synth/Cystath_Beta-Synth"/>
</dbReference>
<evidence type="ECO:0000256" key="1">
    <source>
        <dbReference type="ARBA" id="ARBA00001933"/>
    </source>
</evidence>
<evidence type="ECO:0000256" key="2">
    <source>
        <dbReference type="ARBA" id="ARBA00007103"/>
    </source>
</evidence>
<dbReference type="Proteomes" id="UP000722791">
    <property type="component" value="Unassembled WGS sequence"/>
</dbReference>
<evidence type="ECO:0000256" key="10">
    <source>
        <dbReference type="RuleBase" id="RU003985"/>
    </source>
</evidence>
<dbReference type="CDD" id="cd01561">
    <property type="entry name" value="CBS_like"/>
    <property type="match status" value="1"/>
</dbReference>
<comment type="similarity">
    <text evidence="2 10">Belongs to the cysteine synthase/cystathionine beta-synthase family.</text>
</comment>
<evidence type="ECO:0000256" key="11">
    <source>
        <dbReference type="SAM" id="MobiDB-lite"/>
    </source>
</evidence>
<protein>
    <recommendedName>
        <fullName evidence="10">Cysteine synthase</fullName>
        <ecNumber evidence="10">2.5.1.47</ecNumber>
    </recommendedName>
</protein>